<name>A0ABY4BVQ3_9MICO</name>
<evidence type="ECO:0000313" key="3">
    <source>
        <dbReference type="Proteomes" id="UP000832097"/>
    </source>
</evidence>
<reference evidence="2 3" key="1">
    <citation type="submission" date="2022-03" db="EMBL/GenBank/DDBJ databases">
        <title>Mucilaginibacter sp. isolated from the gut of Protaetia brevitarsis seulensis larvae.</title>
        <authorList>
            <person name="Won M."/>
            <person name="Kim S.-J."/>
            <person name="Kwon S.-W."/>
        </authorList>
    </citation>
    <scope>NUCLEOTIDE SEQUENCE [LARGE SCALE GENOMIC DNA]</scope>
    <source>
        <strain evidence="2 3">CFWR-12</strain>
    </source>
</reference>
<sequence length="284" mass="29509">MGAIDLRHRIVAVCIALAATASLAGCASPGQQRLEHAIQEQVAAAADGAGFVSQSPGLEAPADAIGAYARSIQDELVGTGVEPRGDSGWIPGSPDSAEPLRLVAIEPRTDAAWDAPVGALVLASRLTVASDRDRAPYDHCVRVEFDRWGWIEGSVHGTACPDPLTEVAPPPDPRAVVPESAEAVAVAALAAATTTMTDASADELAATIAAQLPPDPDGRPVAEVRVLRDGDRVGLAMGDARDCLLVRAEGGVAERIHVQRILLQPGELGCRPETALRTEFPTTH</sequence>
<accession>A0ABY4BVQ3</accession>
<dbReference type="EMBL" id="CP094528">
    <property type="protein sequence ID" value="UOE43298.1"/>
    <property type="molecule type" value="Genomic_DNA"/>
</dbReference>
<dbReference type="PROSITE" id="PS51257">
    <property type="entry name" value="PROKAR_LIPOPROTEIN"/>
    <property type="match status" value="1"/>
</dbReference>
<dbReference type="RefSeq" id="WP_243554259.1">
    <property type="nucleotide sequence ID" value="NZ_CP094528.1"/>
</dbReference>
<keyword evidence="3" id="KW-1185">Reference proteome</keyword>
<organism evidence="2 3">
    <name type="scientific">Agromyces larvae</name>
    <dbReference type="NCBI Taxonomy" id="2929802"/>
    <lineage>
        <taxon>Bacteria</taxon>
        <taxon>Bacillati</taxon>
        <taxon>Actinomycetota</taxon>
        <taxon>Actinomycetes</taxon>
        <taxon>Micrococcales</taxon>
        <taxon>Microbacteriaceae</taxon>
        <taxon>Agromyces</taxon>
    </lineage>
</organism>
<gene>
    <name evidence="2" type="ORF">MTO99_14045</name>
</gene>
<keyword evidence="1" id="KW-0732">Signal</keyword>
<protein>
    <recommendedName>
        <fullName evidence="4">SH3 domain-containing protein</fullName>
    </recommendedName>
</protein>
<evidence type="ECO:0000256" key="1">
    <source>
        <dbReference type="SAM" id="SignalP"/>
    </source>
</evidence>
<proteinExistence type="predicted"/>
<feature type="chain" id="PRO_5046642983" description="SH3 domain-containing protein" evidence="1">
    <location>
        <begin position="25"/>
        <end position="284"/>
    </location>
</feature>
<evidence type="ECO:0000313" key="2">
    <source>
        <dbReference type="EMBL" id="UOE43298.1"/>
    </source>
</evidence>
<evidence type="ECO:0008006" key="4">
    <source>
        <dbReference type="Google" id="ProtNLM"/>
    </source>
</evidence>
<dbReference type="Proteomes" id="UP000832097">
    <property type="component" value="Chromosome"/>
</dbReference>
<feature type="signal peptide" evidence="1">
    <location>
        <begin position="1"/>
        <end position="24"/>
    </location>
</feature>